<proteinExistence type="predicted"/>
<evidence type="ECO:0000313" key="1">
    <source>
        <dbReference type="EMBL" id="RAK64342.1"/>
    </source>
</evidence>
<sequence>MAQPQGISADLAWWRAHRDGADPEAARRVLARLTAWKVQHDEDRARQAGPFFKMVWDGIFGDDDGAVTEAIAEIETALADR</sequence>
<dbReference type="OrthoDB" id="7298998at2"/>
<reference evidence="1 2" key="1">
    <citation type="submission" date="2018-05" db="EMBL/GenBank/DDBJ databases">
        <authorList>
            <person name="Lanie J.A."/>
            <person name="Ng W.-L."/>
            <person name="Kazmierczak K.M."/>
            <person name="Andrzejewski T.M."/>
            <person name="Davidsen T.M."/>
            <person name="Wayne K.J."/>
            <person name="Tettelin H."/>
            <person name="Glass J.I."/>
            <person name="Rusch D."/>
            <person name="Podicherti R."/>
            <person name="Tsui H.-C.T."/>
            <person name="Winkler M.E."/>
        </authorList>
    </citation>
    <scope>NUCLEOTIDE SEQUENCE [LARGE SCALE GENOMIC DNA]</scope>
    <source>
        <strain evidence="1 2">BUT-10</strain>
    </source>
</reference>
<organism evidence="1 2">
    <name type="scientific">Phenylobacterium kunshanense</name>
    <dbReference type="NCBI Taxonomy" id="1445034"/>
    <lineage>
        <taxon>Bacteria</taxon>
        <taxon>Pseudomonadati</taxon>
        <taxon>Pseudomonadota</taxon>
        <taxon>Alphaproteobacteria</taxon>
        <taxon>Caulobacterales</taxon>
        <taxon>Caulobacteraceae</taxon>
        <taxon>Phenylobacterium</taxon>
    </lineage>
</organism>
<evidence type="ECO:0000313" key="2">
    <source>
        <dbReference type="Proteomes" id="UP000249524"/>
    </source>
</evidence>
<comment type="caution">
    <text evidence="1">The sequence shown here is derived from an EMBL/GenBank/DDBJ whole genome shotgun (WGS) entry which is preliminary data.</text>
</comment>
<protein>
    <submittedName>
        <fullName evidence="1">Uncharacterized protein</fullName>
    </submittedName>
</protein>
<dbReference type="AlphaFoldDB" id="A0A328BAJ5"/>
<gene>
    <name evidence="1" type="ORF">DJ019_14315</name>
</gene>
<name>A0A328BAJ5_9CAUL</name>
<dbReference type="EMBL" id="QFYS01000006">
    <property type="protein sequence ID" value="RAK64342.1"/>
    <property type="molecule type" value="Genomic_DNA"/>
</dbReference>
<dbReference type="Proteomes" id="UP000249524">
    <property type="component" value="Unassembled WGS sequence"/>
</dbReference>
<keyword evidence="2" id="KW-1185">Reference proteome</keyword>
<dbReference type="RefSeq" id="WP_111276729.1">
    <property type="nucleotide sequence ID" value="NZ_QFYS01000006.1"/>
</dbReference>
<accession>A0A328BAJ5</accession>